<evidence type="ECO:0000313" key="6">
    <source>
        <dbReference type="EMBL" id="KAG0568079.1"/>
    </source>
</evidence>
<dbReference type="InterPro" id="IPR046341">
    <property type="entry name" value="SET_dom_sf"/>
</dbReference>
<dbReference type="Pfam" id="PF00856">
    <property type="entry name" value="SET"/>
    <property type="match status" value="1"/>
</dbReference>
<dbReference type="EMBL" id="CM026428">
    <property type="protein sequence ID" value="KAG0568079.1"/>
    <property type="molecule type" value="Genomic_DNA"/>
</dbReference>
<keyword evidence="1" id="KW-0479">Metal-binding</keyword>
<dbReference type="Gene3D" id="1.10.220.160">
    <property type="match status" value="1"/>
</dbReference>
<dbReference type="PANTHER" id="PTHR47420">
    <property type="entry name" value="HISTONE-LYSINE N-METHYLTRANSFERASE ASHR2"/>
    <property type="match status" value="1"/>
</dbReference>
<feature type="domain" description="SET" evidence="5">
    <location>
        <begin position="1"/>
        <end position="254"/>
    </location>
</feature>
<evidence type="ECO:0000256" key="4">
    <source>
        <dbReference type="SAM" id="MobiDB-lite"/>
    </source>
</evidence>
<dbReference type="PROSITE" id="PS01360">
    <property type="entry name" value="ZF_MYND_1"/>
    <property type="match status" value="1"/>
</dbReference>
<comment type="caution">
    <text evidence="6">The sequence shown here is derived from an EMBL/GenBank/DDBJ whole genome shotgun (WGS) entry which is preliminary data.</text>
</comment>
<dbReference type="Gene3D" id="2.170.270.10">
    <property type="entry name" value="SET domain"/>
    <property type="match status" value="1"/>
</dbReference>
<dbReference type="InterPro" id="IPR001214">
    <property type="entry name" value="SET_dom"/>
</dbReference>
<reference evidence="6" key="1">
    <citation type="submission" date="2020-06" db="EMBL/GenBank/DDBJ databases">
        <title>WGS assembly of Ceratodon purpureus strain R40.</title>
        <authorList>
            <person name="Carey S.B."/>
            <person name="Jenkins J."/>
            <person name="Shu S."/>
            <person name="Lovell J.T."/>
            <person name="Sreedasyam A."/>
            <person name="Maumus F."/>
            <person name="Tiley G.P."/>
            <person name="Fernandez-Pozo N."/>
            <person name="Barry K."/>
            <person name="Chen C."/>
            <person name="Wang M."/>
            <person name="Lipzen A."/>
            <person name="Daum C."/>
            <person name="Saski C.A."/>
            <person name="Payton A.C."/>
            <person name="Mcbreen J.C."/>
            <person name="Conrad R.E."/>
            <person name="Kollar L.M."/>
            <person name="Olsson S."/>
            <person name="Huttunen S."/>
            <person name="Landis J.B."/>
            <person name="Wickett N.J."/>
            <person name="Johnson M.G."/>
            <person name="Rensing S.A."/>
            <person name="Grimwood J."/>
            <person name="Schmutz J."/>
            <person name="Mcdaniel S.F."/>
        </authorList>
    </citation>
    <scope>NUCLEOTIDE SEQUENCE</scope>
    <source>
        <strain evidence="6">R40</strain>
    </source>
</reference>
<keyword evidence="3" id="KW-0862">Zinc</keyword>
<dbReference type="PANTHER" id="PTHR47420:SF3">
    <property type="entry name" value="HISTONE-LYSINE N-METHYLTRANSFERASE ASHR2"/>
    <property type="match status" value="1"/>
</dbReference>
<dbReference type="GO" id="GO:0008270">
    <property type="term" value="F:zinc ion binding"/>
    <property type="evidence" value="ECO:0007669"/>
    <property type="project" value="UniProtKB-KW"/>
</dbReference>
<dbReference type="AlphaFoldDB" id="A0A8T0HD56"/>
<evidence type="ECO:0000259" key="5">
    <source>
        <dbReference type="PROSITE" id="PS50280"/>
    </source>
</evidence>
<organism evidence="6 7">
    <name type="scientific">Ceratodon purpureus</name>
    <name type="common">Fire moss</name>
    <name type="synonym">Dicranum purpureum</name>
    <dbReference type="NCBI Taxonomy" id="3225"/>
    <lineage>
        <taxon>Eukaryota</taxon>
        <taxon>Viridiplantae</taxon>
        <taxon>Streptophyta</taxon>
        <taxon>Embryophyta</taxon>
        <taxon>Bryophyta</taxon>
        <taxon>Bryophytina</taxon>
        <taxon>Bryopsida</taxon>
        <taxon>Dicranidae</taxon>
        <taxon>Pseudoditrichales</taxon>
        <taxon>Ditrichaceae</taxon>
        <taxon>Ceratodon</taxon>
    </lineage>
</organism>
<name>A0A8T0HD56_CERPU</name>
<dbReference type="PROSITE" id="PS50280">
    <property type="entry name" value="SET"/>
    <property type="match status" value="1"/>
</dbReference>
<dbReference type="InterPro" id="IPR002893">
    <property type="entry name" value="Znf_MYND"/>
</dbReference>
<feature type="region of interest" description="Disordered" evidence="4">
    <location>
        <begin position="287"/>
        <end position="324"/>
    </location>
</feature>
<accession>A0A8T0HD56</accession>
<feature type="compositionally biased region" description="Acidic residues" evidence="4">
    <location>
        <begin position="287"/>
        <end position="303"/>
    </location>
</feature>
<keyword evidence="7" id="KW-1185">Reference proteome</keyword>
<dbReference type="InterPro" id="IPR044238">
    <property type="entry name" value="ASHR2-like"/>
</dbReference>
<proteinExistence type="predicted"/>
<evidence type="ECO:0000313" key="7">
    <source>
        <dbReference type="Proteomes" id="UP000822688"/>
    </source>
</evidence>
<sequence>MAMALRQEEIAGRGRALVATRGLRAGEVLLRDSPLLVYEEAEAAESGAFCSHCERLLSLPGREAVPCSACEGVTFCGESCLESARSGSHNARVCKGITALKKRKGFSLERRTLARFLIAAYDLAFRDTKAFVKLLELEGQEQEEEVVKELHEFVVEAFGELEALPSEISLETTGGLLARDACNAFGLMAPSKAGEERKVRAYAMFAQASMFNHDCLPNACRFEYVDRDGEGNTDVIVRALHEIEEGSEVCLSYFPIDWAYGDRQTRLHEEYGFWCKCARCKVESEWKDEDEGEDDEGESDGELEVGASDVGAGKVTSEDAGSVDDDEDDFGHAIFFVKYLCPVEECGGTMAPLPPGELDAQGLEGSMECNYCGHVRSDEEFHRDLEEHGMVDD</sequence>
<dbReference type="SUPFAM" id="SSF82199">
    <property type="entry name" value="SET domain"/>
    <property type="match status" value="1"/>
</dbReference>
<evidence type="ECO:0000256" key="2">
    <source>
        <dbReference type="ARBA" id="ARBA00022771"/>
    </source>
</evidence>
<dbReference type="CDD" id="cd20071">
    <property type="entry name" value="SET_SMYD"/>
    <property type="match status" value="1"/>
</dbReference>
<evidence type="ECO:0000256" key="3">
    <source>
        <dbReference type="ARBA" id="ARBA00022833"/>
    </source>
</evidence>
<gene>
    <name evidence="6" type="ORF">KC19_7G184800</name>
</gene>
<keyword evidence="2" id="KW-0863">Zinc-finger</keyword>
<dbReference type="Proteomes" id="UP000822688">
    <property type="component" value="Chromosome 7"/>
</dbReference>
<evidence type="ECO:0000256" key="1">
    <source>
        <dbReference type="ARBA" id="ARBA00022723"/>
    </source>
</evidence>
<dbReference type="Gene3D" id="6.10.140.2220">
    <property type="match status" value="1"/>
</dbReference>
<protein>
    <recommendedName>
        <fullName evidence="5">SET domain-containing protein</fullName>
    </recommendedName>
</protein>
<dbReference type="SMART" id="SM00317">
    <property type="entry name" value="SET"/>
    <property type="match status" value="1"/>
</dbReference>